<dbReference type="GO" id="GO:0071021">
    <property type="term" value="C:U2-type post-spliceosomal complex"/>
    <property type="evidence" value="ECO:0007669"/>
    <property type="project" value="TreeGrafter"/>
</dbReference>
<evidence type="ECO:0000313" key="11">
    <source>
        <dbReference type="Proteomes" id="UP001150569"/>
    </source>
</evidence>
<name>A0A9W8DZ20_9FUNG</name>
<dbReference type="InterPro" id="IPR036285">
    <property type="entry name" value="PRP4-like_sf"/>
</dbReference>
<dbReference type="Gene3D" id="4.10.280.110">
    <property type="entry name" value="Pre-mRNA processing factor 4 domain"/>
    <property type="match status" value="1"/>
</dbReference>
<feature type="domain" description="Pre-mRNA processing factor 4 (PRP4)-like" evidence="9">
    <location>
        <begin position="134"/>
        <end position="184"/>
    </location>
</feature>
<gene>
    <name evidence="10" type="ORF">IWQ60_005243</name>
</gene>
<dbReference type="InterPro" id="IPR039979">
    <property type="entry name" value="PRPF18"/>
</dbReference>
<keyword evidence="11" id="KW-1185">Reference proteome</keyword>
<organism evidence="10 11">
    <name type="scientific">Tieghemiomyces parasiticus</name>
    <dbReference type="NCBI Taxonomy" id="78921"/>
    <lineage>
        <taxon>Eukaryota</taxon>
        <taxon>Fungi</taxon>
        <taxon>Fungi incertae sedis</taxon>
        <taxon>Zoopagomycota</taxon>
        <taxon>Kickxellomycotina</taxon>
        <taxon>Dimargaritomycetes</taxon>
        <taxon>Dimargaritales</taxon>
        <taxon>Dimargaritaceae</taxon>
        <taxon>Tieghemiomyces</taxon>
    </lineage>
</organism>
<feature type="compositionally biased region" description="Low complexity" evidence="8">
    <location>
        <begin position="81"/>
        <end position="95"/>
    </location>
</feature>
<dbReference type="Gene3D" id="1.20.940.10">
    <property type="entry name" value="Functional domain of the splicing factor Prp18"/>
    <property type="match status" value="1"/>
</dbReference>
<dbReference type="Pfam" id="PF08799">
    <property type="entry name" value="PRP4"/>
    <property type="match status" value="1"/>
</dbReference>
<dbReference type="Pfam" id="PF02840">
    <property type="entry name" value="Prp18"/>
    <property type="match status" value="1"/>
</dbReference>
<evidence type="ECO:0000256" key="5">
    <source>
        <dbReference type="ARBA" id="ARBA00022728"/>
    </source>
</evidence>
<evidence type="ECO:0000256" key="1">
    <source>
        <dbReference type="ARBA" id="ARBA00004123"/>
    </source>
</evidence>
<feature type="region of interest" description="Disordered" evidence="8">
    <location>
        <begin position="19"/>
        <end position="125"/>
    </location>
</feature>
<dbReference type="OrthoDB" id="10261918at2759"/>
<reference evidence="10" key="1">
    <citation type="submission" date="2022-07" db="EMBL/GenBank/DDBJ databases">
        <title>Phylogenomic reconstructions and comparative analyses of Kickxellomycotina fungi.</title>
        <authorList>
            <person name="Reynolds N.K."/>
            <person name="Stajich J.E."/>
            <person name="Barry K."/>
            <person name="Grigoriev I.V."/>
            <person name="Crous P."/>
            <person name="Smith M.E."/>
        </authorList>
    </citation>
    <scope>NUCLEOTIDE SEQUENCE</scope>
    <source>
        <strain evidence="10">RSA 861</strain>
    </source>
</reference>
<protein>
    <recommendedName>
        <fullName evidence="3">Pre-mRNA-splicing factor 18</fullName>
    </recommendedName>
</protein>
<comment type="similarity">
    <text evidence="2">Belongs to the PRP18 family.</text>
</comment>
<keyword evidence="5" id="KW-0747">Spliceosome</keyword>
<dbReference type="SMART" id="SM00500">
    <property type="entry name" value="SFM"/>
    <property type="match status" value="1"/>
</dbReference>
<dbReference type="PANTHER" id="PTHR13007">
    <property type="entry name" value="PRE-MRNA SPLICING FACTOR-RELATED"/>
    <property type="match status" value="1"/>
</dbReference>
<dbReference type="EMBL" id="JANBPT010000277">
    <property type="protein sequence ID" value="KAJ1924364.1"/>
    <property type="molecule type" value="Genomic_DNA"/>
</dbReference>
<dbReference type="Proteomes" id="UP001150569">
    <property type="component" value="Unassembled WGS sequence"/>
</dbReference>
<keyword evidence="7" id="KW-0539">Nucleus</keyword>
<proteinExistence type="inferred from homology"/>
<evidence type="ECO:0000256" key="7">
    <source>
        <dbReference type="ARBA" id="ARBA00023242"/>
    </source>
</evidence>
<dbReference type="GO" id="GO:0005682">
    <property type="term" value="C:U5 snRNP"/>
    <property type="evidence" value="ECO:0007669"/>
    <property type="project" value="TreeGrafter"/>
</dbReference>
<feature type="compositionally biased region" description="Polar residues" evidence="8">
    <location>
        <begin position="27"/>
        <end position="49"/>
    </location>
</feature>
<evidence type="ECO:0000256" key="8">
    <source>
        <dbReference type="SAM" id="MobiDB-lite"/>
    </source>
</evidence>
<dbReference type="GO" id="GO:0000350">
    <property type="term" value="P:generation of catalytic spliceosome for second transesterification step"/>
    <property type="evidence" value="ECO:0007669"/>
    <property type="project" value="TreeGrafter"/>
</dbReference>
<dbReference type="InterPro" id="IPR004098">
    <property type="entry name" value="Prp18"/>
</dbReference>
<comment type="caution">
    <text evidence="10">The sequence shown here is derived from an EMBL/GenBank/DDBJ whole genome shotgun (WGS) entry which is preliminary data.</text>
</comment>
<dbReference type="InterPro" id="IPR014906">
    <property type="entry name" value="PRP4-like"/>
</dbReference>
<feature type="compositionally biased region" description="Polar residues" evidence="8">
    <location>
        <begin position="101"/>
        <end position="118"/>
    </location>
</feature>
<evidence type="ECO:0000259" key="9">
    <source>
        <dbReference type="SMART" id="SM00500"/>
    </source>
</evidence>
<evidence type="ECO:0000256" key="2">
    <source>
        <dbReference type="ARBA" id="ARBA00008137"/>
    </source>
</evidence>
<evidence type="ECO:0000256" key="6">
    <source>
        <dbReference type="ARBA" id="ARBA00023187"/>
    </source>
</evidence>
<accession>A0A9W8DZ20</accession>
<evidence type="ECO:0000256" key="4">
    <source>
        <dbReference type="ARBA" id="ARBA00022664"/>
    </source>
</evidence>
<sequence length="416" mass="45852">MNRSRLNLQDEIERRKQELAKRRVADSLTNAVTLNTSSPSTVGMATTTDDPPAPKRSKYMKRSEIKQYRKPTVAPQPSPRTASAAETEASANSENPPLKTGSDSPVSIHNASVPTNDHTANDKDPAAESDALYISAEETVRRLRAKGQPIRLFGETDYQRSIRLRALELIEDHTEGGQRNDFMKTLEEMESGLALEALQRQAGGHGDTSYGAGANHGDLTGADPLAPQNQLPGDGGGTRFMDEYDTTQISPTLLKTDPDLAYTLVYVYLKRLVYEWQDALDARPESVRNSAPGKRIAATQRQSSDYLKPLFKLLKRKAADPDVMAKLVEIVALLQAREYVQANSVYLQLSIGNAPWPIGVTMVGIHERSGRSKIASNQVAHALNDETQRKWIQSLKRLMTFAQTKYPPDDLAKAAG</sequence>
<evidence type="ECO:0000256" key="3">
    <source>
        <dbReference type="ARBA" id="ARBA00018242"/>
    </source>
</evidence>
<keyword evidence="6" id="KW-0508">mRNA splicing</keyword>
<feature type="region of interest" description="Disordered" evidence="8">
    <location>
        <begin position="203"/>
        <end position="222"/>
    </location>
</feature>
<keyword evidence="4" id="KW-0507">mRNA processing</keyword>
<dbReference type="SUPFAM" id="SSF158230">
    <property type="entry name" value="PRP4-like"/>
    <property type="match status" value="1"/>
</dbReference>
<evidence type="ECO:0000313" key="10">
    <source>
        <dbReference type="EMBL" id="KAJ1924364.1"/>
    </source>
</evidence>
<dbReference type="GO" id="GO:0046540">
    <property type="term" value="C:U4/U6 x U5 tri-snRNP complex"/>
    <property type="evidence" value="ECO:0007669"/>
    <property type="project" value="TreeGrafter"/>
</dbReference>
<dbReference type="AlphaFoldDB" id="A0A9W8DZ20"/>
<dbReference type="PANTHER" id="PTHR13007:SF19">
    <property type="entry name" value="PRE-MRNA-SPLICING FACTOR 18"/>
    <property type="match status" value="1"/>
</dbReference>
<dbReference type="SUPFAM" id="SSF47938">
    <property type="entry name" value="Functional domain of the splicing factor Prp18"/>
    <property type="match status" value="1"/>
</dbReference>
<comment type="subcellular location">
    <subcellularLocation>
        <location evidence="1">Nucleus</location>
    </subcellularLocation>
</comment>